<name>A0A380TJ28_9ZZZZ</name>
<reference evidence="2" key="1">
    <citation type="submission" date="2018-07" db="EMBL/GenBank/DDBJ databases">
        <authorList>
            <person name="Quirk P.G."/>
            <person name="Krulwich T.A."/>
        </authorList>
    </citation>
    <scope>NUCLEOTIDE SEQUENCE</scope>
</reference>
<dbReference type="Gene3D" id="3.40.50.1110">
    <property type="entry name" value="SGNH hydrolase"/>
    <property type="match status" value="1"/>
</dbReference>
<sequence length="380" mass="41936">MRRFLRGTLSGAVIVVVSCIAFDVTAWFLAPERVEYHFPGYRFRPYAQRGSDFGWHFPRYYFEAHPTRGIDLTPGGRGTAFAFAPFTFELATNSLGCRDDEFVPDGRPFLYAAGDSQTMGYVAKEQRWPDLLARKALLRLLNCGVAGTAQWHQRDKFLDIVGRLGAVPELVLVGYVNNDAEDDRDFPAQTVIEGYPVHRLRAEDDALGLASRIRAAQDNLDHPSLSTRLKWFLKEHSLIANMVYRLSAWASSGGAVRSDVYPFSDAEAGNNKKAIAAFKASACAIGSRFAMILLPNAPSMNWPDYYREVRMFLDENQIYHLDLHQAFAQAGITGTEVAQPTDPHLSIEGNARVAAAIAGRLAGEGTRFGACAPPAGPNKS</sequence>
<keyword evidence="1" id="KW-1133">Transmembrane helix</keyword>
<dbReference type="EMBL" id="UIDG01000434">
    <property type="protein sequence ID" value="SUS07693.1"/>
    <property type="molecule type" value="Genomic_DNA"/>
</dbReference>
<keyword evidence="1" id="KW-0812">Transmembrane</keyword>
<dbReference type="InterPro" id="IPR036514">
    <property type="entry name" value="SGNH_hydro_sf"/>
</dbReference>
<evidence type="ECO:0000313" key="2">
    <source>
        <dbReference type="EMBL" id="SUS07693.1"/>
    </source>
</evidence>
<organism evidence="2">
    <name type="scientific">metagenome</name>
    <dbReference type="NCBI Taxonomy" id="256318"/>
    <lineage>
        <taxon>unclassified sequences</taxon>
        <taxon>metagenomes</taxon>
    </lineage>
</organism>
<dbReference type="AlphaFoldDB" id="A0A380TJ28"/>
<gene>
    <name evidence="2" type="ORF">DF3PB_490009</name>
</gene>
<evidence type="ECO:0008006" key="3">
    <source>
        <dbReference type="Google" id="ProtNLM"/>
    </source>
</evidence>
<evidence type="ECO:0000256" key="1">
    <source>
        <dbReference type="SAM" id="Phobius"/>
    </source>
</evidence>
<proteinExistence type="predicted"/>
<feature type="transmembrane region" description="Helical" evidence="1">
    <location>
        <begin position="12"/>
        <end position="30"/>
    </location>
</feature>
<dbReference type="PROSITE" id="PS51257">
    <property type="entry name" value="PROKAR_LIPOPROTEIN"/>
    <property type="match status" value="1"/>
</dbReference>
<accession>A0A380TJ28</accession>
<protein>
    <recommendedName>
        <fullName evidence="3">SGNH hydrolase-type esterase domain-containing protein</fullName>
    </recommendedName>
</protein>
<dbReference type="SUPFAM" id="SSF52266">
    <property type="entry name" value="SGNH hydrolase"/>
    <property type="match status" value="1"/>
</dbReference>
<keyword evidence="1" id="KW-0472">Membrane</keyword>